<gene>
    <name evidence="2" type="ORF">AFUS01_LOCUS306</name>
</gene>
<feature type="compositionally biased region" description="Polar residues" evidence="1">
    <location>
        <begin position="153"/>
        <end position="162"/>
    </location>
</feature>
<comment type="caution">
    <text evidence="2">The sequence shown here is derived from an EMBL/GenBank/DDBJ whole genome shotgun (WGS) entry which is preliminary data.</text>
</comment>
<dbReference type="PANTHER" id="PTHR11439">
    <property type="entry name" value="GAG-POL-RELATED RETROTRANSPOSON"/>
    <property type="match status" value="1"/>
</dbReference>
<dbReference type="Proteomes" id="UP000708208">
    <property type="component" value="Unassembled WGS sequence"/>
</dbReference>
<evidence type="ECO:0000256" key="1">
    <source>
        <dbReference type="SAM" id="MobiDB-lite"/>
    </source>
</evidence>
<proteinExistence type="predicted"/>
<organism evidence="2 3">
    <name type="scientific">Allacma fusca</name>
    <dbReference type="NCBI Taxonomy" id="39272"/>
    <lineage>
        <taxon>Eukaryota</taxon>
        <taxon>Metazoa</taxon>
        <taxon>Ecdysozoa</taxon>
        <taxon>Arthropoda</taxon>
        <taxon>Hexapoda</taxon>
        <taxon>Collembola</taxon>
        <taxon>Symphypleona</taxon>
        <taxon>Sminthuridae</taxon>
        <taxon>Allacma</taxon>
    </lineage>
</organism>
<dbReference type="PANTHER" id="PTHR11439:SF483">
    <property type="entry name" value="PEPTIDE SYNTHASE GLIP-LIKE, PUTATIVE (AFU_ORTHOLOGUE AFUA_3G12920)-RELATED"/>
    <property type="match status" value="1"/>
</dbReference>
<protein>
    <recommendedName>
        <fullName evidence="4">Gag-pol polyprotein</fullName>
    </recommendedName>
</protein>
<feature type="region of interest" description="Disordered" evidence="1">
    <location>
        <begin position="150"/>
        <end position="175"/>
    </location>
</feature>
<dbReference type="OrthoDB" id="437005at2759"/>
<dbReference type="CDD" id="cd09272">
    <property type="entry name" value="RNase_HI_RT_Ty1"/>
    <property type="match status" value="2"/>
</dbReference>
<accession>A0A8J2NFZ8</accession>
<dbReference type="AlphaFoldDB" id="A0A8J2NFZ8"/>
<evidence type="ECO:0000313" key="2">
    <source>
        <dbReference type="EMBL" id="CAG7637709.1"/>
    </source>
</evidence>
<reference evidence="2" key="1">
    <citation type="submission" date="2021-06" db="EMBL/GenBank/DDBJ databases">
        <authorList>
            <person name="Hodson N. C."/>
            <person name="Mongue J. A."/>
            <person name="Jaron S. K."/>
        </authorList>
    </citation>
    <scope>NUCLEOTIDE SEQUENCE</scope>
</reference>
<sequence>MRLVGYTDSDYAGDKFSRKSTTGTSIFLNDGIMSWTSQKQPCLALSSTEVEYIALASGASEAVLLRSLMQELDFPQSERTQILVDNQTAIRLVKNPEMHSRTKHIDVRYHYIRELVEDEQISVDYIPTTEQLADGLTKPLMKGKLDENRSGLGLTQFSPTSKKTGKGPVLHSSSRGNPVGANRLYCNPGSPHAAPKCSRPDISFAVSTLAQFMSGYDETDWKASKNVLRYLKGTIDMGITYNTGGNIRLVGYTDSDYAGDKLSRTSTTGTAIFLNDGIVSWTSQKQPCVALS</sequence>
<dbReference type="EMBL" id="CAJVCH010001278">
    <property type="protein sequence ID" value="CAG7637709.1"/>
    <property type="molecule type" value="Genomic_DNA"/>
</dbReference>
<name>A0A8J2NFZ8_9HEXA</name>
<evidence type="ECO:0000313" key="3">
    <source>
        <dbReference type="Proteomes" id="UP000708208"/>
    </source>
</evidence>
<keyword evidence="3" id="KW-1185">Reference proteome</keyword>
<evidence type="ECO:0008006" key="4">
    <source>
        <dbReference type="Google" id="ProtNLM"/>
    </source>
</evidence>